<accession>A0A3G8F1T4</accession>
<reference evidence="1" key="1">
    <citation type="submission" date="2018-10" db="EMBL/GenBank/DDBJ databases">
        <authorList>
            <person name="Shneider M.M."/>
            <person name="Kabilov M.R."/>
            <person name="Miroshnikov K.A."/>
        </authorList>
    </citation>
    <scope>NUCLEOTIDE SEQUENCE [LARGE SCALE GENOMIC DNA]</scope>
</reference>
<name>A0A3G8F1T4_9CAUD</name>
<keyword evidence="2" id="KW-1185">Reference proteome</keyword>
<gene>
    <name evidence="1" type="ORF">Arno160_gp02</name>
</gene>
<dbReference type="Proteomes" id="UP000276370">
    <property type="component" value="Segment"/>
</dbReference>
<sequence length="179" mass="19712">MATATKAASVKTTFKPTMTIKQLDTAILNVINRSTELQDDIHDVAVAIMLHTYAHGDYTRAKALVDGLGKGIRAKALVEWFHKAGLDVDATKGFTGFNKSVMTKNWDFCKANRWYTMKPENAFAGFDLDAEIAKLLKRAEKAVTTDSQTAEADRPEGYAMNVRSEQLAALRKLAGVTLQ</sequence>
<dbReference type="EMBL" id="MK053931">
    <property type="protein sequence ID" value="AZF88064.1"/>
    <property type="molecule type" value="Genomic_DNA"/>
</dbReference>
<evidence type="ECO:0000313" key="2">
    <source>
        <dbReference type="Proteomes" id="UP000276370"/>
    </source>
</evidence>
<organism evidence="1 2">
    <name type="scientific">Pectobacterium phage Arno160</name>
    <dbReference type="NCBI Taxonomy" id="2488835"/>
    <lineage>
        <taxon>Viruses</taxon>
        <taxon>Duplodnaviria</taxon>
        <taxon>Heunggongvirae</taxon>
        <taxon>Uroviricota</taxon>
        <taxon>Caudoviricetes</taxon>
        <taxon>Autographivirales</taxon>
        <taxon>Autonotataviridae</taxon>
        <taxon>Melnykvirinae</taxon>
        <taxon>Wanjuvirus</taxon>
        <taxon>Wanjuvirus arno160</taxon>
    </lineage>
</organism>
<protein>
    <submittedName>
        <fullName evidence="1">Uncharacterized protein</fullName>
    </submittedName>
</protein>
<evidence type="ECO:0000313" key="1">
    <source>
        <dbReference type="EMBL" id="AZF88064.1"/>
    </source>
</evidence>
<proteinExistence type="predicted"/>